<evidence type="ECO:0000313" key="2">
    <source>
        <dbReference type="EMBL" id="KAG1335580.1"/>
    </source>
</evidence>
<dbReference type="Proteomes" id="UP000797356">
    <property type="component" value="Chromosome 3"/>
</dbReference>
<feature type="compositionally biased region" description="Basic and acidic residues" evidence="1">
    <location>
        <begin position="118"/>
        <end position="129"/>
    </location>
</feature>
<gene>
    <name evidence="2" type="ORF">COCNU_03G016990</name>
</gene>
<evidence type="ECO:0000313" key="3">
    <source>
        <dbReference type="Proteomes" id="UP000797356"/>
    </source>
</evidence>
<feature type="compositionally biased region" description="Basic residues" evidence="1">
    <location>
        <begin position="144"/>
        <end position="156"/>
    </location>
</feature>
<dbReference type="GO" id="GO:0003700">
    <property type="term" value="F:DNA-binding transcription factor activity"/>
    <property type="evidence" value="ECO:0007669"/>
    <property type="project" value="InterPro"/>
</dbReference>
<dbReference type="InterPro" id="IPR044522">
    <property type="entry name" value="TSO1-like"/>
</dbReference>
<proteinExistence type="predicted"/>
<reference evidence="2" key="2">
    <citation type="submission" date="2019-07" db="EMBL/GenBank/DDBJ databases">
        <authorList>
            <person name="Yang Y."/>
            <person name="Bocs S."/>
            <person name="Baudouin L."/>
        </authorList>
    </citation>
    <scope>NUCLEOTIDE SEQUENCE</scope>
    <source>
        <tissue evidence="2">Spear leaf of Hainan Tall coconut</tissue>
    </source>
</reference>
<feature type="region of interest" description="Disordered" evidence="1">
    <location>
        <begin position="109"/>
        <end position="167"/>
    </location>
</feature>
<evidence type="ECO:0000256" key="1">
    <source>
        <dbReference type="SAM" id="MobiDB-lite"/>
    </source>
</evidence>
<name>A0A8K0I486_COCNU</name>
<dbReference type="OrthoDB" id="1746989at2759"/>
<organism evidence="2 3">
    <name type="scientific">Cocos nucifera</name>
    <name type="common">Coconut palm</name>
    <dbReference type="NCBI Taxonomy" id="13894"/>
    <lineage>
        <taxon>Eukaryota</taxon>
        <taxon>Viridiplantae</taxon>
        <taxon>Streptophyta</taxon>
        <taxon>Embryophyta</taxon>
        <taxon>Tracheophyta</taxon>
        <taxon>Spermatophyta</taxon>
        <taxon>Magnoliopsida</taxon>
        <taxon>Liliopsida</taxon>
        <taxon>Arecaceae</taxon>
        <taxon>Arecoideae</taxon>
        <taxon>Cocoseae</taxon>
        <taxon>Attaleinae</taxon>
        <taxon>Cocos</taxon>
    </lineage>
</organism>
<dbReference type="EMBL" id="CM017874">
    <property type="protein sequence ID" value="KAG1335580.1"/>
    <property type="molecule type" value="Genomic_DNA"/>
</dbReference>
<dbReference type="PANTHER" id="PTHR46159:SF6">
    <property type="entry name" value="OS12G0605300 PROTEIN"/>
    <property type="match status" value="1"/>
</dbReference>
<accession>A0A8K0I486</accession>
<protein>
    <submittedName>
        <fullName evidence="2">Putative CRC domain-containing protein TSO1</fullName>
    </submittedName>
</protein>
<keyword evidence="3" id="KW-1185">Reference proteome</keyword>
<sequence>MSNNASEQEREKTLSIVLYDQETECPSTGKVDPLSPGWDGFPNICNLSPLPNPKASASCVSVASKIRKPKILQTKLFQGSARLSGGSLCWHSSPVTPLPPFGEGKLVVEPDSDGGVHNNREDDTPEILKDTCTPVKAVKTSSPKQKRVSPPHRHLHESRSSSSPGLRSARKFILQSVPSFPPLTPYSNNSRGHGCNVTNHYPSQYVVICEKKQHLLSSVAFLQKMYSC</sequence>
<reference evidence="2" key="1">
    <citation type="journal article" date="2017" name="Gigascience">
        <title>The genome draft of coconut (Cocos nucifera).</title>
        <authorList>
            <person name="Xiao Y."/>
            <person name="Xu P."/>
            <person name="Fan H."/>
            <person name="Baudouin L."/>
            <person name="Xia W."/>
            <person name="Bocs S."/>
            <person name="Xu J."/>
            <person name="Li Q."/>
            <person name="Guo A."/>
            <person name="Zhou L."/>
            <person name="Li J."/>
            <person name="Wu Y."/>
            <person name="Ma Z."/>
            <person name="Armero A."/>
            <person name="Issali A.E."/>
            <person name="Liu N."/>
            <person name="Peng M."/>
            <person name="Yang Y."/>
        </authorList>
    </citation>
    <scope>NUCLEOTIDE SEQUENCE</scope>
    <source>
        <tissue evidence="2">Spear leaf of Hainan Tall coconut</tissue>
    </source>
</reference>
<dbReference type="AlphaFoldDB" id="A0A8K0I486"/>
<comment type="caution">
    <text evidence="2">The sequence shown here is derived from an EMBL/GenBank/DDBJ whole genome shotgun (WGS) entry which is preliminary data.</text>
</comment>
<dbReference type="PANTHER" id="PTHR46159">
    <property type="entry name" value="PROTEIN TESMIN/TSO1-LIKE CXC 2"/>
    <property type="match status" value="1"/>
</dbReference>